<sequence length="53" mass="6025">MSIFEDIFLLPFKVVMDQAKKASDIVFIKKCATAPVFQETDDNNMDGKVIDEK</sequence>
<name>A0A6J5QJ88_9CAUD</name>
<reference evidence="2" key="1">
    <citation type="submission" date="2020-05" db="EMBL/GenBank/DDBJ databases">
        <authorList>
            <person name="Chiriac C."/>
            <person name="Salcher M."/>
            <person name="Ghai R."/>
            <person name="Kavagutti S V."/>
        </authorList>
    </citation>
    <scope>NUCLEOTIDE SEQUENCE</scope>
</reference>
<accession>A0A6J5QJ88</accession>
<proteinExistence type="predicted"/>
<evidence type="ECO:0000313" key="3">
    <source>
        <dbReference type="EMBL" id="CAB4212578.1"/>
    </source>
</evidence>
<evidence type="ECO:0000313" key="2">
    <source>
        <dbReference type="EMBL" id="CAB4182506.1"/>
    </source>
</evidence>
<organism evidence="2">
    <name type="scientific">uncultured Caudovirales phage</name>
    <dbReference type="NCBI Taxonomy" id="2100421"/>
    <lineage>
        <taxon>Viruses</taxon>
        <taxon>Duplodnaviria</taxon>
        <taxon>Heunggongvirae</taxon>
        <taxon>Uroviricota</taxon>
        <taxon>Caudoviricetes</taxon>
        <taxon>Peduoviridae</taxon>
        <taxon>Maltschvirus</taxon>
        <taxon>Maltschvirus maltsch</taxon>
    </lineage>
</organism>
<gene>
    <name evidence="2" type="ORF">UFOVP1089_6</name>
    <name evidence="3" type="ORF">UFOVP1443_25</name>
    <name evidence="1" type="ORF">UFOVP459_3</name>
</gene>
<evidence type="ECO:0000313" key="1">
    <source>
        <dbReference type="EMBL" id="CAB4143949.1"/>
    </source>
</evidence>
<protein>
    <submittedName>
        <fullName evidence="2">Uncharacterized protein</fullName>
    </submittedName>
</protein>
<dbReference type="EMBL" id="LR796424">
    <property type="protein sequence ID" value="CAB4143949.1"/>
    <property type="molecule type" value="Genomic_DNA"/>
</dbReference>
<dbReference type="EMBL" id="LR797389">
    <property type="protein sequence ID" value="CAB4212578.1"/>
    <property type="molecule type" value="Genomic_DNA"/>
</dbReference>
<dbReference type="EMBL" id="LR797029">
    <property type="protein sequence ID" value="CAB4182506.1"/>
    <property type="molecule type" value="Genomic_DNA"/>
</dbReference>